<evidence type="ECO:0000256" key="2">
    <source>
        <dbReference type="ARBA" id="ARBA00022490"/>
    </source>
</evidence>
<comment type="caution">
    <text evidence="11">The sequence shown here is derived from an EMBL/GenBank/DDBJ whole genome shotgun (WGS) entry which is preliminary data.</text>
</comment>
<evidence type="ECO:0000256" key="4">
    <source>
        <dbReference type="ARBA" id="ARBA00022737"/>
    </source>
</evidence>
<evidence type="ECO:0000313" key="12">
    <source>
        <dbReference type="Proteomes" id="UP000221168"/>
    </source>
</evidence>
<gene>
    <name evidence="11" type="ORF">CSC94_04950</name>
</gene>
<evidence type="ECO:0000256" key="9">
    <source>
        <dbReference type="SAM" id="MobiDB-lite"/>
    </source>
</evidence>
<organism evidence="11 12">
    <name type="scientific">Zhengella mangrovi</name>
    <dbReference type="NCBI Taxonomy" id="1982044"/>
    <lineage>
        <taxon>Bacteria</taxon>
        <taxon>Pseudomonadati</taxon>
        <taxon>Pseudomonadota</taxon>
        <taxon>Alphaproteobacteria</taxon>
        <taxon>Hyphomicrobiales</taxon>
        <taxon>Notoacmeibacteraceae</taxon>
        <taxon>Zhengella</taxon>
    </lineage>
</organism>
<protein>
    <recommendedName>
        <fullName evidence="7">3-mercaptopyruvate sulfurtransferase</fullName>
        <ecNumber evidence="6">2.8.1.2</ecNumber>
    </recommendedName>
    <alternativeName>
        <fullName evidence="8">Rhodanese-like protein</fullName>
    </alternativeName>
</protein>
<feature type="domain" description="Rhodanese" evidence="10">
    <location>
        <begin position="20"/>
        <end position="137"/>
    </location>
</feature>
<dbReference type="InterPro" id="IPR036873">
    <property type="entry name" value="Rhodanese-like_dom_sf"/>
</dbReference>
<proteinExistence type="predicted"/>
<evidence type="ECO:0000313" key="11">
    <source>
        <dbReference type="EMBL" id="PHP68017.1"/>
    </source>
</evidence>
<dbReference type="Pfam" id="PF00581">
    <property type="entry name" value="Rhodanese"/>
    <property type="match status" value="2"/>
</dbReference>
<evidence type="ECO:0000256" key="7">
    <source>
        <dbReference type="ARBA" id="ARBA00070833"/>
    </source>
</evidence>
<dbReference type="GO" id="GO:0016784">
    <property type="term" value="F:3-mercaptopyruvate sulfurtransferase activity"/>
    <property type="evidence" value="ECO:0007669"/>
    <property type="project" value="UniProtKB-EC"/>
</dbReference>
<dbReference type="Proteomes" id="UP000221168">
    <property type="component" value="Unassembled WGS sequence"/>
</dbReference>
<dbReference type="AlphaFoldDB" id="A0A2G1QR47"/>
<evidence type="ECO:0000256" key="6">
    <source>
        <dbReference type="ARBA" id="ARBA00066832"/>
    </source>
</evidence>
<dbReference type="RefSeq" id="WP_099304399.1">
    <property type="nucleotide sequence ID" value="NZ_PDVP01000002.1"/>
</dbReference>
<dbReference type="PROSITE" id="PS00380">
    <property type="entry name" value="RHODANESE_1"/>
    <property type="match status" value="1"/>
</dbReference>
<evidence type="ECO:0000256" key="5">
    <source>
        <dbReference type="ARBA" id="ARBA00051793"/>
    </source>
</evidence>
<dbReference type="GO" id="GO:0004792">
    <property type="term" value="F:thiosulfate-cyanide sulfurtransferase activity"/>
    <property type="evidence" value="ECO:0007669"/>
    <property type="project" value="InterPro"/>
</dbReference>
<reference evidence="11 12" key="1">
    <citation type="submission" date="2017-10" db="EMBL/GenBank/DDBJ databases">
        <title>Sedimentibacterium mangrovi gen. nov., sp. nov., a novel member of family Phyllobacteriacea isolated from mangrove sediment.</title>
        <authorList>
            <person name="Liao H."/>
            <person name="Tian Y."/>
        </authorList>
    </citation>
    <scope>NUCLEOTIDE SEQUENCE [LARGE SCALE GENOMIC DNA]</scope>
    <source>
        <strain evidence="11 12">X9-2-2</strain>
    </source>
</reference>
<dbReference type="CDD" id="cd01449">
    <property type="entry name" value="TST_Repeat_2"/>
    <property type="match status" value="1"/>
</dbReference>
<dbReference type="InterPro" id="IPR001763">
    <property type="entry name" value="Rhodanese-like_dom"/>
</dbReference>
<feature type="region of interest" description="Disordered" evidence="9">
    <location>
        <begin position="176"/>
        <end position="199"/>
    </location>
</feature>
<keyword evidence="11" id="KW-0670">Pyruvate</keyword>
<dbReference type="SMART" id="SM00450">
    <property type="entry name" value="RHOD"/>
    <property type="match status" value="2"/>
</dbReference>
<dbReference type="PANTHER" id="PTHR11364:SF27">
    <property type="entry name" value="SULFURTRANSFERASE"/>
    <property type="match status" value="1"/>
</dbReference>
<feature type="domain" description="Rhodanese" evidence="10">
    <location>
        <begin position="167"/>
        <end position="280"/>
    </location>
</feature>
<dbReference type="FunFam" id="3.40.250.10:FF:000015">
    <property type="entry name" value="Sulfurtransferase"/>
    <property type="match status" value="1"/>
</dbReference>
<evidence type="ECO:0000256" key="8">
    <source>
        <dbReference type="ARBA" id="ARBA00078354"/>
    </source>
</evidence>
<dbReference type="PROSITE" id="PS50206">
    <property type="entry name" value="RHODANESE_3"/>
    <property type="match status" value="2"/>
</dbReference>
<dbReference type="EC" id="2.8.1.2" evidence="6"/>
<dbReference type="NCBIfam" id="NF008557">
    <property type="entry name" value="PRK11493.1"/>
    <property type="match status" value="1"/>
</dbReference>
<keyword evidence="4" id="KW-0677">Repeat</keyword>
<evidence type="ECO:0000256" key="3">
    <source>
        <dbReference type="ARBA" id="ARBA00022679"/>
    </source>
</evidence>
<dbReference type="OrthoDB" id="9781034at2"/>
<keyword evidence="12" id="KW-1185">Reference proteome</keyword>
<dbReference type="EMBL" id="PDVP01000002">
    <property type="protein sequence ID" value="PHP68017.1"/>
    <property type="molecule type" value="Genomic_DNA"/>
</dbReference>
<dbReference type="Gene3D" id="3.40.250.10">
    <property type="entry name" value="Rhodanese-like domain"/>
    <property type="match status" value="2"/>
</dbReference>
<name>A0A2G1QR47_9HYPH</name>
<dbReference type="InterPro" id="IPR001307">
    <property type="entry name" value="Thiosulphate_STrfase_CS"/>
</dbReference>
<keyword evidence="3 11" id="KW-0808">Transferase</keyword>
<keyword evidence="2" id="KW-0963">Cytoplasm</keyword>
<dbReference type="FunFam" id="3.40.250.10:FF:000001">
    <property type="entry name" value="Sulfurtransferase"/>
    <property type="match status" value="1"/>
</dbReference>
<comment type="catalytic activity">
    <reaction evidence="5">
        <text>2-oxo-3-sulfanylpropanoate + [thioredoxin]-dithiol = [thioredoxin]-disulfide + hydrogen sulfide + pyruvate + H(+)</text>
        <dbReference type="Rhea" id="RHEA:21740"/>
        <dbReference type="Rhea" id="RHEA-COMP:10698"/>
        <dbReference type="Rhea" id="RHEA-COMP:10700"/>
        <dbReference type="ChEBI" id="CHEBI:15361"/>
        <dbReference type="ChEBI" id="CHEBI:15378"/>
        <dbReference type="ChEBI" id="CHEBI:29919"/>
        <dbReference type="ChEBI" id="CHEBI:29950"/>
        <dbReference type="ChEBI" id="CHEBI:50058"/>
        <dbReference type="ChEBI" id="CHEBI:57678"/>
        <dbReference type="EC" id="2.8.1.2"/>
    </reaction>
    <physiologicalReaction direction="left-to-right" evidence="5">
        <dbReference type="Rhea" id="RHEA:21741"/>
    </physiologicalReaction>
</comment>
<dbReference type="InterPro" id="IPR045078">
    <property type="entry name" value="TST/MPST-like"/>
</dbReference>
<dbReference type="PANTHER" id="PTHR11364">
    <property type="entry name" value="THIOSULFATE SULFERTANSFERASE"/>
    <property type="match status" value="1"/>
</dbReference>
<sequence>MSSDETPVIVTADWLEERLGKPGLSIIDGSWYLPTQDRDAKAEYAAGHIPGAVFFDHDLVVDPGNALPHALPSPLEFERHASSMGITSHDTIVVYDGPGFFSAPRVWWLFRTFGAKDVHVLEGGLDGWKREGRPLTADPTHCAGAYFKPDFDRAAVVTLDEMRRIVDTGGAQVADARPSGRFAGSEPEPRPGVRSGHMPGAFNVPALELSREGRLLPPEDLQARFEASGIDLAKPVVTSCGSGVTAAVLILALEQIGHRDHRLYDGSWTEWGGHDQTPVETGP</sequence>
<dbReference type="CDD" id="cd01448">
    <property type="entry name" value="TST_Repeat_1"/>
    <property type="match status" value="1"/>
</dbReference>
<evidence type="ECO:0000259" key="10">
    <source>
        <dbReference type="PROSITE" id="PS50206"/>
    </source>
</evidence>
<accession>A0A2G1QR47</accession>
<dbReference type="GO" id="GO:0005737">
    <property type="term" value="C:cytoplasm"/>
    <property type="evidence" value="ECO:0007669"/>
    <property type="project" value="UniProtKB-SubCell"/>
</dbReference>
<comment type="subcellular location">
    <subcellularLocation>
        <location evidence="1">Cytoplasm</location>
    </subcellularLocation>
</comment>
<evidence type="ECO:0000256" key="1">
    <source>
        <dbReference type="ARBA" id="ARBA00004496"/>
    </source>
</evidence>
<dbReference type="SUPFAM" id="SSF52821">
    <property type="entry name" value="Rhodanese/Cell cycle control phosphatase"/>
    <property type="match status" value="2"/>
</dbReference>